<comment type="similarity">
    <text evidence="2">Belongs to the major facilitator superfamily. Monocarboxylate porter (TC 2.A.1.13) family.</text>
</comment>
<name>A0ABQ0GR82_9PEZI</name>
<feature type="transmembrane region" description="Helical" evidence="3">
    <location>
        <begin position="337"/>
        <end position="363"/>
    </location>
</feature>
<keyword evidence="3" id="KW-0812">Transmembrane</keyword>
<feature type="transmembrane region" description="Helical" evidence="3">
    <location>
        <begin position="410"/>
        <end position="432"/>
    </location>
</feature>
<evidence type="ECO:0000313" key="5">
    <source>
        <dbReference type="EMBL" id="GAB1320241.1"/>
    </source>
</evidence>
<dbReference type="Proteomes" id="UP001628179">
    <property type="component" value="Unassembled WGS sequence"/>
</dbReference>
<dbReference type="InterPro" id="IPR020846">
    <property type="entry name" value="MFS_dom"/>
</dbReference>
<feature type="transmembrane region" description="Helical" evidence="3">
    <location>
        <begin position="141"/>
        <end position="165"/>
    </location>
</feature>
<proteinExistence type="inferred from homology"/>
<dbReference type="Pfam" id="PF07690">
    <property type="entry name" value="MFS_1"/>
    <property type="match status" value="1"/>
</dbReference>
<keyword evidence="3" id="KW-1133">Transmembrane helix</keyword>
<organism evidence="5 6">
    <name type="scientific">Madurella fahalii</name>
    <dbReference type="NCBI Taxonomy" id="1157608"/>
    <lineage>
        <taxon>Eukaryota</taxon>
        <taxon>Fungi</taxon>
        <taxon>Dikarya</taxon>
        <taxon>Ascomycota</taxon>
        <taxon>Pezizomycotina</taxon>
        <taxon>Sordariomycetes</taxon>
        <taxon>Sordariomycetidae</taxon>
        <taxon>Sordariales</taxon>
        <taxon>Sordariales incertae sedis</taxon>
        <taxon>Madurella</taxon>
    </lineage>
</organism>
<dbReference type="EMBL" id="BAAFSV010000006">
    <property type="protein sequence ID" value="GAB1320241.1"/>
    <property type="molecule type" value="Genomic_DNA"/>
</dbReference>
<keyword evidence="3" id="KW-0472">Membrane</keyword>
<dbReference type="PANTHER" id="PTHR11360">
    <property type="entry name" value="MONOCARBOXYLATE TRANSPORTER"/>
    <property type="match status" value="1"/>
</dbReference>
<evidence type="ECO:0000313" key="6">
    <source>
        <dbReference type="Proteomes" id="UP001628179"/>
    </source>
</evidence>
<keyword evidence="6" id="KW-1185">Reference proteome</keyword>
<comment type="subcellular location">
    <subcellularLocation>
        <location evidence="1">Membrane</location>
        <topology evidence="1">Multi-pass membrane protein</topology>
    </subcellularLocation>
</comment>
<evidence type="ECO:0000259" key="4">
    <source>
        <dbReference type="PROSITE" id="PS50850"/>
    </source>
</evidence>
<dbReference type="InterPro" id="IPR036259">
    <property type="entry name" value="MFS_trans_sf"/>
</dbReference>
<accession>A0ABQ0GR82</accession>
<protein>
    <recommendedName>
        <fullName evidence="4">Major facilitator superfamily (MFS) profile domain-containing protein</fullName>
    </recommendedName>
</protein>
<dbReference type="PANTHER" id="PTHR11360:SF305">
    <property type="entry name" value="MAJOR FACILITATOR SUPERFAMILY (MFS) PROFILE DOMAIN-CONTAINING PROTEIN"/>
    <property type="match status" value="1"/>
</dbReference>
<dbReference type="InterPro" id="IPR011701">
    <property type="entry name" value="MFS"/>
</dbReference>
<comment type="caution">
    <text evidence="5">The sequence shown here is derived from an EMBL/GenBank/DDBJ whole genome shotgun (WGS) entry which is preliminary data.</text>
</comment>
<feature type="transmembrane region" description="Helical" evidence="3">
    <location>
        <begin position="177"/>
        <end position="197"/>
    </location>
</feature>
<sequence length="440" mass="46020">MAQTQTVTRAQQSAPESFDLGEPSAIERDVVLHASLIADTQVPDGGYGWVVVLAGAVQTWWFVGAAYTWGVMQAALVQKGYASSTLAFVGSLSPACIAVLAIPNASVVQLVGARLSGLLGIFLLGLGSILSSFAVDSIPGLFITWGLVCGIGTSLCFMVVSVIPAQYFKAKRGIANGIVYAGGGVGGTVMSFILDALLQSVGIAWTFRIFGFMVLGTGLPTAYLIKERIPIRTTRFVEWHLFRDTRFVLVFLIGLIGTFPLFVPVFFLPLYTNSLGLPSSAGAGLVAAFNFCSTIGRLSCGFACDKLGTLSTLFLTQLLSALSLFIIWPLSSSIGPLIAFVVVNGIANGGFFSTMPTVVGNVFGSARVSVAMGMIVSGWLGGYLLGAPIAGYILSAYGGESSGIAAYRPAIFYAASMAMAATVLAASVRLTVDRSLKKTV</sequence>
<feature type="transmembrane region" description="Helical" evidence="3">
    <location>
        <begin position="277"/>
        <end position="298"/>
    </location>
</feature>
<dbReference type="InterPro" id="IPR050327">
    <property type="entry name" value="Proton-linked_MCT"/>
</dbReference>
<dbReference type="SUPFAM" id="SSF103473">
    <property type="entry name" value="MFS general substrate transporter"/>
    <property type="match status" value="1"/>
</dbReference>
<dbReference type="Gene3D" id="1.20.1250.20">
    <property type="entry name" value="MFS general substrate transporter like domains"/>
    <property type="match status" value="2"/>
</dbReference>
<feature type="transmembrane region" description="Helical" evidence="3">
    <location>
        <begin position="375"/>
        <end position="398"/>
    </location>
</feature>
<feature type="domain" description="Major facilitator superfamily (MFS) profile" evidence="4">
    <location>
        <begin position="246"/>
        <end position="440"/>
    </location>
</feature>
<dbReference type="GeneID" id="98181193"/>
<feature type="transmembrane region" description="Helical" evidence="3">
    <location>
        <begin position="47"/>
        <end position="69"/>
    </location>
</feature>
<feature type="transmembrane region" description="Helical" evidence="3">
    <location>
        <begin position="246"/>
        <end position="271"/>
    </location>
</feature>
<feature type="transmembrane region" description="Helical" evidence="3">
    <location>
        <begin position="81"/>
        <end position="103"/>
    </location>
</feature>
<feature type="transmembrane region" description="Helical" evidence="3">
    <location>
        <begin position="115"/>
        <end position="135"/>
    </location>
</feature>
<evidence type="ECO:0000256" key="1">
    <source>
        <dbReference type="ARBA" id="ARBA00004141"/>
    </source>
</evidence>
<evidence type="ECO:0000256" key="2">
    <source>
        <dbReference type="ARBA" id="ARBA00006727"/>
    </source>
</evidence>
<evidence type="ECO:0000256" key="3">
    <source>
        <dbReference type="SAM" id="Phobius"/>
    </source>
</evidence>
<feature type="transmembrane region" description="Helical" evidence="3">
    <location>
        <begin position="203"/>
        <end position="225"/>
    </location>
</feature>
<feature type="transmembrane region" description="Helical" evidence="3">
    <location>
        <begin position="310"/>
        <end position="331"/>
    </location>
</feature>
<gene>
    <name evidence="5" type="ORF">MFIFM68171_10451</name>
</gene>
<reference evidence="5 6" key="1">
    <citation type="submission" date="2024-09" db="EMBL/GenBank/DDBJ databases">
        <title>Itraconazole resistance in Madurella fahalii resulting from another homologue of gene encoding cytochrome P450 14-alpha sterol demethylase (CYP51).</title>
        <authorList>
            <person name="Yoshioka I."/>
            <person name="Fahal A.H."/>
            <person name="Kaneko S."/>
            <person name="Yaguchi T."/>
        </authorList>
    </citation>
    <scope>NUCLEOTIDE SEQUENCE [LARGE SCALE GENOMIC DNA]</scope>
    <source>
        <strain evidence="5 6">IFM 68171</strain>
    </source>
</reference>
<dbReference type="RefSeq" id="XP_070921971.1">
    <property type="nucleotide sequence ID" value="XM_071065870.1"/>
</dbReference>
<dbReference type="PROSITE" id="PS50850">
    <property type="entry name" value="MFS"/>
    <property type="match status" value="1"/>
</dbReference>